<feature type="signal peptide" evidence="2">
    <location>
        <begin position="1"/>
        <end position="18"/>
    </location>
</feature>
<keyword evidence="2" id="KW-0732">Signal</keyword>
<dbReference type="EMBL" id="BTGU01000135">
    <property type="protein sequence ID" value="GMN62804.1"/>
    <property type="molecule type" value="Genomic_DNA"/>
</dbReference>
<keyword evidence="4" id="KW-1185">Reference proteome</keyword>
<sequence length="62" mass="6616">MWRVGVHGLLGLVQLTSSWRRGNVPSEVLCATSGGRTPEQSVGAPPSMESPEVERVTSPGRK</sequence>
<gene>
    <name evidence="3" type="ORF">TIFTF001_031889</name>
</gene>
<comment type="caution">
    <text evidence="3">The sequence shown here is derived from an EMBL/GenBank/DDBJ whole genome shotgun (WGS) entry which is preliminary data.</text>
</comment>
<feature type="chain" id="PRO_5041693603" description="Secreted protein" evidence="2">
    <location>
        <begin position="19"/>
        <end position="62"/>
    </location>
</feature>
<dbReference type="Proteomes" id="UP001187192">
    <property type="component" value="Unassembled WGS sequence"/>
</dbReference>
<feature type="region of interest" description="Disordered" evidence="1">
    <location>
        <begin position="30"/>
        <end position="62"/>
    </location>
</feature>
<proteinExistence type="predicted"/>
<reference evidence="3" key="1">
    <citation type="submission" date="2023-07" db="EMBL/GenBank/DDBJ databases">
        <title>draft genome sequence of fig (Ficus carica).</title>
        <authorList>
            <person name="Takahashi T."/>
            <person name="Nishimura K."/>
        </authorList>
    </citation>
    <scope>NUCLEOTIDE SEQUENCE</scope>
</reference>
<evidence type="ECO:0008006" key="5">
    <source>
        <dbReference type="Google" id="ProtNLM"/>
    </source>
</evidence>
<organism evidence="3 4">
    <name type="scientific">Ficus carica</name>
    <name type="common">Common fig</name>
    <dbReference type="NCBI Taxonomy" id="3494"/>
    <lineage>
        <taxon>Eukaryota</taxon>
        <taxon>Viridiplantae</taxon>
        <taxon>Streptophyta</taxon>
        <taxon>Embryophyta</taxon>
        <taxon>Tracheophyta</taxon>
        <taxon>Spermatophyta</taxon>
        <taxon>Magnoliopsida</taxon>
        <taxon>eudicotyledons</taxon>
        <taxon>Gunneridae</taxon>
        <taxon>Pentapetalae</taxon>
        <taxon>rosids</taxon>
        <taxon>fabids</taxon>
        <taxon>Rosales</taxon>
        <taxon>Moraceae</taxon>
        <taxon>Ficeae</taxon>
        <taxon>Ficus</taxon>
    </lineage>
</organism>
<name>A0AA88E273_FICCA</name>
<accession>A0AA88E273</accession>
<evidence type="ECO:0000256" key="2">
    <source>
        <dbReference type="SAM" id="SignalP"/>
    </source>
</evidence>
<protein>
    <recommendedName>
        <fullName evidence="5">Secreted protein</fullName>
    </recommendedName>
</protein>
<evidence type="ECO:0000313" key="3">
    <source>
        <dbReference type="EMBL" id="GMN62804.1"/>
    </source>
</evidence>
<evidence type="ECO:0000313" key="4">
    <source>
        <dbReference type="Proteomes" id="UP001187192"/>
    </source>
</evidence>
<dbReference type="AlphaFoldDB" id="A0AA88E273"/>
<evidence type="ECO:0000256" key="1">
    <source>
        <dbReference type="SAM" id="MobiDB-lite"/>
    </source>
</evidence>